<accession>A0ABN3XQ32</accession>
<protein>
    <recommendedName>
        <fullName evidence="3">Three-Cys-motif partner protein TcmP</fullName>
    </recommendedName>
</protein>
<organism evidence="1 2">
    <name type="scientific">Streptosporangium longisporum</name>
    <dbReference type="NCBI Taxonomy" id="46187"/>
    <lineage>
        <taxon>Bacteria</taxon>
        <taxon>Bacillati</taxon>
        <taxon>Actinomycetota</taxon>
        <taxon>Actinomycetes</taxon>
        <taxon>Streptosporangiales</taxon>
        <taxon>Streptosporangiaceae</taxon>
        <taxon>Streptosporangium</taxon>
    </lineage>
</organism>
<keyword evidence="2" id="KW-1185">Reference proteome</keyword>
<proteinExistence type="predicted"/>
<dbReference type="InterPro" id="IPR031009">
    <property type="entry name" value="Tcm_partner"/>
</dbReference>
<reference evidence="1 2" key="1">
    <citation type="journal article" date="2019" name="Int. J. Syst. Evol. Microbiol.">
        <title>The Global Catalogue of Microorganisms (GCM) 10K type strain sequencing project: providing services to taxonomists for standard genome sequencing and annotation.</title>
        <authorList>
            <consortium name="The Broad Institute Genomics Platform"/>
            <consortium name="The Broad Institute Genome Sequencing Center for Infectious Disease"/>
            <person name="Wu L."/>
            <person name="Ma J."/>
        </authorList>
    </citation>
    <scope>NUCLEOTIDE SEQUENCE [LARGE SCALE GENOMIC DNA]</scope>
    <source>
        <strain evidence="1 2">JCM 3106</strain>
    </source>
</reference>
<sequence length="373" mass="41721">MPTPRPLLWHCAPHTRAKHELLRRYLEAWFPILLQGPRARECVTYVEGFAGPGIYEAGEPGSPIVALQVFLRQRRLLDAGKKTNVVLIEERADRLQRLQKEINDATAPYGNVPDGMRIEYRNDRCADALLSALHAVGAMKTPIFAFLDSWGGPDIPLDVARAIASAPSSEVLVTFGTRFLMQFGKAEAHQASGDQAFGGPSWRKVWDLPSSKKKSFLVSTYRESLKAAGFRYVLSFEMLGDGGHDLHLVYGTTNPLGLQKMKEAMWKVDPIRGVNYRDPRDPDQLSLELSFDPDTGPLRRAILEELSKGERTLAQLRDFTLLETVYRPPQATIVVKDLLGRGLVEREPARGQLSSDKVIRLAPKKPPETEPLF</sequence>
<dbReference type="EMBL" id="BAAAWD010000002">
    <property type="protein sequence ID" value="GAA2986341.1"/>
    <property type="molecule type" value="Genomic_DNA"/>
</dbReference>
<dbReference type="NCBIfam" id="TIGR04474">
    <property type="entry name" value="tcm_partner"/>
    <property type="match status" value="1"/>
</dbReference>
<evidence type="ECO:0008006" key="3">
    <source>
        <dbReference type="Google" id="ProtNLM"/>
    </source>
</evidence>
<name>A0ABN3XQ32_9ACTN</name>
<evidence type="ECO:0000313" key="2">
    <source>
        <dbReference type="Proteomes" id="UP001499930"/>
    </source>
</evidence>
<dbReference type="Proteomes" id="UP001499930">
    <property type="component" value="Unassembled WGS sequence"/>
</dbReference>
<dbReference type="RefSeq" id="WP_344887548.1">
    <property type="nucleotide sequence ID" value="NZ_BAAAWD010000002.1"/>
</dbReference>
<evidence type="ECO:0000313" key="1">
    <source>
        <dbReference type="EMBL" id="GAA2986341.1"/>
    </source>
</evidence>
<gene>
    <name evidence="1" type="ORF">GCM10017559_02450</name>
</gene>
<comment type="caution">
    <text evidence="1">The sequence shown here is derived from an EMBL/GenBank/DDBJ whole genome shotgun (WGS) entry which is preliminary data.</text>
</comment>